<reference evidence="2" key="1">
    <citation type="submission" date="2024-06" db="EMBL/GenBank/DDBJ databases">
        <title>Multi-omics analyses provide insights into the biosynthesis of the anticancer antibiotic pleurotin in Hohenbuehelia grisea.</title>
        <authorList>
            <person name="Weaver J.A."/>
            <person name="Alberti F."/>
        </authorList>
    </citation>
    <scope>NUCLEOTIDE SEQUENCE [LARGE SCALE GENOMIC DNA]</scope>
    <source>
        <strain evidence="2">T-177</strain>
    </source>
</reference>
<organism evidence="1 2">
    <name type="scientific">Hohenbuehelia grisea</name>
    <dbReference type="NCBI Taxonomy" id="104357"/>
    <lineage>
        <taxon>Eukaryota</taxon>
        <taxon>Fungi</taxon>
        <taxon>Dikarya</taxon>
        <taxon>Basidiomycota</taxon>
        <taxon>Agaricomycotina</taxon>
        <taxon>Agaricomycetes</taxon>
        <taxon>Agaricomycetidae</taxon>
        <taxon>Agaricales</taxon>
        <taxon>Pleurotineae</taxon>
        <taxon>Pleurotaceae</taxon>
        <taxon>Hohenbuehelia</taxon>
    </lineage>
</organism>
<evidence type="ECO:0000313" key="2">
    <source>
        <dbReference type="Proteomes" id="UP001556367"/>
    </source>
</evidence>
<gene>
    <name evidence="1" type="ORF">HGRIS_006524</name>
</gene>
<accession>A0ABR3J9B1</accession>
<keyword evidence="2" id="KW-1185">Reference proteome</keyword>
<proteinExistence type="predicted"/>
<sequence length="267" mass="29567">MANYIRSAKSASDWTKNELLAFNISIKPVEAATFFGVEELPAPSVSDRVLDRVLHDEGPGLTKEERKFFQYLRVASSDSEESAVDDFAKSLLGMLDYDSGNRLIRSRKEMSFYMGGQKVDAKADITLMSNNYHLLVVQENKRFGSTDDPEPQLVAESIAAFAHNQRIRKSAFGVTPPAQEAIPGITMVGSTPIFYRTVVTESLLDSLVTLTYPSEETIVLKYIPPVPEPHNYLTQGMGPVGNRAVVFRCFEAFKRTIDGTSAGNQSQ</sequence>
<dbReference type="Proteomes" id="UP001556367">
    <property type="component" value="Unassembled WGS sequence"/>
</dbReference>
<name>A0ABR3J9B1_9AGAR</name>
<comment type="caution">
    <text evidence="1">The sequence shown here is derived from an EMBL/GenBank/DDBJ whole genome shotgun (WGS) entry which is preliminary data.</text>
</comment>
<dbReference type="EMBL" id="JASNQZ010000010">
    <property type="protein sequence ID" value="KAL0952234.1"/>
    <property type="molecule type" value="Genomic_DNA"/>
</dbReference>
<protein>
    <submittedName>
        <fullName evidence="1">Uncharacterized protein</fullName>
    </submittedName>
</protein>
<evidence type="ECO:0000313" key="1">
    <source>
        <dbReference type="EMBL" id="KAL0952234.1"/>
    </source>
</evidence>